<dbReference type="GO" id="GO:0008270">
    <property type="term" value="F:zinc ion binding"/>
    <property type="evidence" value="ECO:0007669"/>
    <property type="project" value="InterPro"/>
</dbReference>
<feature type="compositionally biased region" description="Low complexity" evidence="6">
    <location>
        <begin position="1"/>
        <end position="18"/>
    </location>
</feature>
<keyword evidence="2" id="KW-0805">Transcription regulation</keyword>
<evidence type="ECO:0000256" key="4">
    <source>
        <dbReference type="ARBA" id="ARBA00023163"/>
    </source>
</evidence>
<feature type="compositionally biased region" description="Low complexity" evidence="6">
    <location>
        <begin position="195"/>
        <end position="206"/>
    </location>
</feature>
<dbReference type="PROSITE" id="PS50048">
    <property type="entry name" value="ZN2_CY6_FUNGAL_2"/>
    <property type="match status" value="1"/>
</dbReference>
<feature type="domain" description="Zn(2)-C6 fungal-type" evidence="8">
    <location>
        <begin position="112"/>
        <end position="143"/>
    </location>
</feature>
<evidence type="ECO:0000256" key="1">
    <source>
        <dbReference type="ARBA" id="ARBA00004123"/>
    </source>
</evidence>
<keyword evidence="3" id="KW-0238">DNA-binding</keyword>
<proteinExistence type="predicted"/>
<dbReference type="Gene3D" id="4.10.240.10">
    <property type="entry name" value="Zn(2)-C6 fungal-type DNA-binding domain"/>
    <property type="match status" value="1"/>
</dbReference>
<dbReference type="PANTHER" id="PTHR31845:SF19">
    <property type="entry name" value="TRANSCRIPTION FACTOR DOMAIN-CONTAINING PROTEIN"/>
    <property type="match status" value="1"/>
</dbReference>
<dbReference type="SUPFAM" id="SSF57701">
    <property type="entry name" value="Zn2/Cys6 DNA-binding domain"/>
    <property type="match status" value="1"/>
</dbReference>
<dbReference type="PANTHER" id="PTHR31845">
    <property type="entry name" value="FINGER DOMAIN PROTEIN, PUTATIVE-RELATED"/>
    <property type="match status" value="1"/>
</dbReference>
<feature type="compositionally biased region" description="Low complexity" evidence="6">
    <location>
        <begin position="482"/>
        <end position="506"/>
    </location>
</feature>
<dbReference type="GO" id="GO:0000981">
    <property type="term" value="F:DNA-binding transcription factor activity, RNA polymerase II-specific"/>
    <property type="evidence" value="ECO:0007669"/>
    <property type="project" value="InterPro"/>
</dbReference>
<reference evidence="9" key="1">
    <citation type="journal article" date="2023" name="PhytoFront">
        <title>Draft Genome Resources of Seven Strains of Tilletia horrida, Causal Agent of Kernel Smut of Rice.</title>
        <authorList>
            <person name="Khanal S."/>
            <person name="Antony Babu S."/>
            <person name="Zhou X.G."/>
        </authorList>
    </citation>
    <scope>NUCLEOTIDE SEQUENCE</scope>
    <source>
        <strain evidence="9">TX3</strain>
    </source>
</reference>
<dbReference type="GO" id="GO:0005634">
    <property type="term" value="C:nucleus"/>
    <property type="evidence" value="ECO:0007669"/>
    <property type="project" value="UniProtKB-SubCell"/>
</dbReference>
<dbReference type="InterPro" id="IPR051089">
    <property type="entry name" value="prtT"/>
</dbReference>
<feature type="region of interest" description="Disordered" evidence="6">
    <location>
        <begin position="270"/>
        <end position="407"/>
    </location>
</feature>
<protein>
    <recommendedName>
        <fullName evidence="8">Zn(2)-C6 fungal-type domain-containing protein</fullName>
    </recommendedName>
</protein>
<feature type="compositionally biased region" description="Polar residues" evidence="6">
    <location>
        <begin position="211"/>
        <end position="220"/>
    </location>
</feature>
<organism evidence="9 10">
    <name type="scientific">Tilletia horrida</name>
    <dbReference type="NCBI Taxonomy" id="155126"/>
    <lineage>
        <taxon>Eukaryota</taxon>
        <taxon>Fungi</taxon>
        <taxon>Dikarya</taxon>
        <taxon>Basidiomycota</taxon>
        <taxon>Ustilaginomycotina</taxon>
        <taxon>Exobasidiomycetes</taxon>
        <taxon>Tilletiales</taxon>
        <taxon>Tilletiaceae</taxon>
        <taxon>Tilletia</taxon>
    </lineage>
</organism>
<keyword evidence="7" id="KW-0812">Transmembrane</keyword>
<comment type="subcellular location">
    <subcellularLocation>
        <location evidence="1">Nucleus</location>
    </subcellularLocation>
</comment>
<keyword evidence="4" id="KW-0804">Transcription</keyword>
<feature type="region of interest" description="Disordered" evidence="6">
    <location>
        <begin position="872"/>
        <end position="922"/>
    </location>
</feature>
<feature type="region of interest" description="Disordered" evidence="6">
    <location>
        <begin position="1"/>
        <end position="110"/>
    </location>
</feature>
<gene>
    <name evidence="9" type="ORF">OC842_000806</name>
</gene>
<evidence type="ECO:0000259" key="8">
    <source>
        <dbReference type="PROSITE" id="PS50048"/>
    </source>
</evidence>
<dbReference type="AlphaFoldDB" id="A0AAN6JMS4"/>
<evidence type="ECO:0000256" key="7">
    <source>
        <dbReference type="SAM" id="Phobius"/>
    </source>
</evidence>
<feature type="region of interest" description="Disordered" evidence="6">
    <location>
        <begin position="482"/>
        <end position="512"/>
    </location>
</feature>
<feature type="compositionally biased region" description="Low complexity" evidence="6">
    <location>
        <begin position="389"/>
        <end position="405"/>
    </location>
</feature>
<evidence type="ECO:0000313" key="9">
    <source>
        <dbReference type="EMBL" id="KAK0539766.1"/>
    </source>
</evidence>
<dbReference type="CDD" id="cd00067">
    <property type="entry name" value="GAL4"/>
    <property type="match status" value="1"/>
</dbReference>
<name>A0AAN6JMS4_9BASI</name>
<feature type="compositionally biased region" description="Low complexity" evidence="6">
    <location>
        <begin position="40"/>
        <end position="58"/>
    </location>
</feature>
<evidence type="ECO:0000256" key="5">
    <source>
        <dbReference type="ARBA" id="ARBA00023242"/>
    </source>
</evidence>
<sequence>MPPARSTSSGSIGSSSNHNHNHGYGLAGSGGVGTAPQPPLASSSSRSSVILSPILSSSGRGIPPTGTPPASHAGSHGSAAGSGSGAGVTPSVAARSEGTSMPAPGELKPQKACVGCRRSKVKCIHDGGPPCRRCLDTGQECKFRLRADDERWRERTDETLSKLSQAVETLITRGVTVHTAAPSGQGQGGAPPPSSSSYHPYAPTPAHTVPLRQSATFASESSGGGGPGSTTFPPFTTSRSSSFLERNYPFNSSSPSGSIHGTSSADAALAQPLAGPSTPSDRDRSGSMGGAGQGHGAHSYPHRSPGPYAFGPLQALSSSSASSASGGTVMRDASGEDARMADAVPSSSAASSSSTHNAAYAGPGPGPAGMAAGAANRVPLPPPSTSHFASLHSRSASGSSSTLAMLPPPIPSNIGSGAAGGGGGGGMGGIAGPGLGMAGGGGGGGVGLPPGMGTGTPYPGQRMSAAAPTLTMPPALIPGLNTMAPPHAAGASSSTSSAASAHVSAPAPLPIDPDQTLPSSLLLQVGAEAASLLAASTGASITAGAPPVAALLGAPYDGGGGAGGAGAGANVGGGGVAGMGAGGFEVGRVRWHVGAPSAYASPALHLGRDDPRLNAISLGLIPMEKARSLFVFFAEWLQPHSFGFPTYAASEQMTPLIISCILTVASLFDPTAQTAAYHHTVRQDALNQIKVDQVMDGPHMPLDPELGIGVEEVTGAAILSAWLGGEVAFKIARVVRFWAIGYLRHFELPSRNVTLGECLTILPPFRQIDLCDKLRIWLTAYLVEAQQCFLFDRPSLAPDQNPQPYCQALRAAFRDTEPAFAVPPADRQLIAHAGILGILLEAQTIQRERRWERDAKAQLMAQYQQAQQRYFQLQQQASGQSNGHGSDGSGSTSDETPGSAAGMGGPGPAASSVGPPPQPPTVAQEVAQGLRNLVAFGRDWIEDVERWMVAARKLEDLSNCTGISLDITLMYHLSRAWLGSSALEASRVLNSMTTTHGDEARAITQGLDSLFDVVEHQVIRAAKDGALRALQLASNRTEGFADRLAYLPSIYHFLLSHAASFALLLVQRHRRWRYCMGSEAAELLRCAEEFVAKYTFAIQAHGVNNEEHAGSVRHPSRATCQALLRALQQAKASI</sequence>
<evidence type="ECO:0000256" key="6">
    <source>
        <dbReference type="SAM" id="MobiDB-lite"/>
    </source>
</evidence>
<keyword evidence="7" id="KW-0472">Membrane</keyword>
<evidence type="ECO:0000256" key="2">
    <source>
        <dbReference type="ARBA" id="ARBA00023015"/>
    </source>
</evidence>
<feature type="transmembrane region" description="Helical" evidence="7">
    <location>
        <begin position="1044"/>
        <end position="1066"/>
    </location>
</feature>
<dbReference type="GO" id="GO:0000976">
    <property type="term" value="F:transcription cis-regulatory region binding"/>
    <property type="evidence" value="ECO:0007669"/>
    <property type="project" value="TreeGrafter"/>
</dbReference>
<evidence type="ECO:0000313" key="10">
    <source>
        <dbReference type="Proteomes" id="UP001176521"/>
    </source>
</evidence>
<dbReference type="Pfam" id="PF00172">
    <property type="entry name" value="Zn_clus"/>
    <property type="match status" value="1"/>
</dbReference>
<dbReference type="InterPro" id="IPR001138">
    <property type="entry name" value="Zn2Cys6_DnaBD"/>
</dbReference>
<feature type="region of interest" description="Disordered" evidence="6">
    <location>
        <begin position="179"/>
        <end position="241"/>
    </location>
</feature>
<dbReference type="InterPro" id="IPR036864">
    <property type="entry name" value="Zn2-C6_fun-type_DNA-bd_sf"/>
</dbReference>
<comment type="caution">
    <text evidence="9">The sequence shown here is derived from an EMBL/GenBank/DDBJ whole genome shotgun (WGS) entry which is preliminary data.</text>
</comment>
<feature type="compositionally biased region" description="Low complexity" evidence="6">
    <location>
        <begin position="229"/>
        <end position="241"/>
    </location>
</feature>
<accession>A0AAN6JMS4</accession>
<dbReference type="Proteomes" id="UP001176521">
    <property type="component" value="Unassembled WGS sequence"/>
</dbReference>
<dbReference type="EMBL" id="JAPDMQ010000025">
    <property type="protein sequence ID" value="KAK0539766.1"/>
    <property type="molecule type" value="Genomic_DNA"/>
</dbReference>
<feature type="compositionally biased region" description="Low complexity" evidence="6">
    <location>
        <begin position="872"/>
        <end position="900"/>
    </location>
</feature>
<keyword evidence="10" id="KW-1185">Reference proteome</keyword>
<keyword evidence="5" id="KW-0539">Nucleus</keyword>
<dbReference type="PROSITE" id="PS00463">
    <property type="entry name" value="ZN2_CY6_FUNGAL_1"/>
    <property type="match status" value="1"/>
</dbReference>
<feature type="compositionally biased region" description="Low complexity" evidence="6">
    <location>
        <begin position="70"/>
        <end position="79"/>
    </location>
</feature>
<evidence type="ECO:0000256" key="3">
    <source>
        <dbReference type="ARBA" id="ARBA00023125"/>
    </source>
</evidence>
<keyword evidence="7" id="KW-1133">Transmembrane helix</keyword>
<feature type="compositionally biased region" description="Low complexity" evidence="6">
    <location>
        <begin position="341"/>
        <end position="375"/>
    </location>
</feature>